<dbReference type="Gene3D" id="3.40.50.1100">
    <property type="match status" value="2"/>
</dbReference>
<dbReference type="CDD" id="cd01562">
    <property type="entry name" value="Thr-dehyd"/>
    <property type="match status" value="1"/>
</dbReference>
<dbReference type="Gene3D" id="3.40.1020.10">
    <property type="entry name" value="Biosynthetic Threonine Deaminase, Domain 3"/>
    <property type="match status" value="1"/>
</dbReference>
<keyword evidence="13" id="KW-1185">Reference proteome</keyword>
<dbReference type="RefSeq" id="WP_068773057.1">
    <property type="nucleotide sequence ID" value="NZ_CP109796.1"/>
</dbReference>
<feature type="domain" description="ACT-like" evidence="11">
    <location>
        <begin position="431"/>
        <end position="506"/>
    </location>
</feature>
<dbReference type="GO" id="GO:0004794">
    <property type="term" value="F:threonine deaminase activity"/>
    <property type="evidence" value="ECO:0007669"/>
    <property type="project" value="UniProtKB-EC"/>
</dbReference>
<dbReference type="SUPFAM" id="SSF55021">
    <property type="entry name" value="ACT-like"/>
    <property type="match status" value="2"/>
</dbReference>
<evidence type="ECO:0000313" key="12">
    <source>
        <dbReference type="EMBL" id="OAM87001.1"/>
    </source>
</evidence>
<comment type="caution">
    <text evidence="12">The sequence shown here is derived from an EMBL/GenBank/DDBJ whole genome shotgun (WGS) entry which is preliminary data.</text>
</comment>
<proteinExistence type="inferred from homology"/>
<evidence type="ECO:0000256" key="8">
    <source>
        <dbReference type="ARBA" id="ARBA00022898"/>
    </source>
</evidence>
<organism evidence="12 13">
    <name type="scientific">Termitidicoccus mucosus</name>
    <dbReference type="NCBI Taxonomy" id="1184151"/>
    <lineage>
        <taxon>Bacteria</taxon>
        <taxon>Pseudomonadati</taxon>
        <taxon>Verrucomicrobiota</taxon>
        <taxon>Opitutia</taxon>
        <taxon>Opitutales</taxon>
        <taxon>Opitutaceae</taxon>
        <taxon>Termitidicoccus</taxon>
    </lineage>
</organism>
<dbReference type="GO" id="GO:0006567">
    <property type="term" value="P:L-threonine catabolic process"/>
    <property type="evidence" value="ECO:0007669"/>
    <property type="project" value="TreeGrafter"/>
</dbReference>
<dbReference type="GO" id="GO:0009097">
    <property type="term" value="P:isoleucine biosynthetic process"/>
    <property type="evidence" value="ECO:0007669"/>
    <property type="project" value="UniProtKB-UniPathway"/>
</dbReference>
<name>A0A178IBL7_9BACT</name>
<evidence type="ECO:0000256" key="1">
    <source>
        <dbReference type="ARBA" id="ARBA00001274"/>
    </source>
</evidence>
<dbReference type="GO" id="GO:0006565">
    <property type="term" value="P:L-serine catabolic process"/>
    <property type="evidence" value="ECO:0007669"/>
    <property type="project" value="TreeGrafter"/>
</dbReference>
<dbReference type="InterPro" id="IPR050147">
    <property type="entry name" value="Ser/Thr_Dehydratase"/>
</dbReference>
<dbReference type="UniPathway" id="UPA00047">
    <property type="reaction ID" value="UER00054"/>
</dbReference>
<reference evidence="12 13" key="1">
    <citation type="submission" date="2016-01" db="EMBL/GenBank/DDBJ databases">
        <title>High potential of lignocellulose degradation of a new Verrucomicrobia species.</title>
        <authorList>
            <person name="Wang Y."/>
            <person name="Shi Y."/>
            <person name="Qiu Z."/>
            <person name="Liu S."/>
            <person name="Yang H."/>
        </authorList>
    </citation>
    <scope>NUCLEOTIDE SEQUENCE [LARGE SCALE GENOMIC DNA]</scope>
    <source>
        <strain evidence="12 13">TSB47</strain>
    </source>
</reference>
<dbReference type="SUPFAM" id="SSF53686">
    <property type="entry name" value="Tryptophan synthase beta subunit-like PLP-dependent enzymes"/>
    <property type="match status" value="1"/>
</dbReference>
<dbReference type="InterPro" id="IPR001926">
    <property type="entry name" value="TrpB-like_PALP"/>
</dbReference>
<dbReference type="InterPro" id="IPR001721">
    <property type="entry name" value="TD_ACT-like"/>
</dbReference>
<comment type="cofactor">
    <cofactor evidence="2">
        <name>pyridoxal 5'-phosphate</name>
        <dbReference type="ChEBI" id="CHEBI:597326"/>
    </cofactor>
</comment>
<evidence type="ECO:0000256" key="3">
    <source>
        <dbReference type="ARBA" id="ARBA00004810"/>
    </source>
</evidence>
<comment type="similarity">
    <text evidence="4">Belongs to the serine/threonine dehydratase family.</text>
</comment>
<comment type="catalytic activity">
    <reaction evidence="1">
        <text>L-threonine = 2-oxobutanoate + NH4(+)</text>
        <dbReference type="Rhea" id="RHEA:22108"/>
        <dbReference type="ChEBI" id="CHEBI:16763"/>
        <dbReference type="ChEBI" id="CHEBI:28938"/>
        <dbReference type="ChEBI" id="CHEBI:57926"/>
        <dbReference type="EC" id="4.3.1.19"/>
    </reaction>
</comment>
<gene>
    <name evidence="12" type="ORF">AW736_25205</name>
</gene>
<keyword evidence="7" id="KW-0412">Isoleucine biosynthesis</keyword>
<evidence type="ECO:0000256" key="2">
    <source>
        <dbReference type="ARBA" id="ARBA00001933"/>
    </source>
</evidence>
<dbReference type="Pfam" id="PF00585">
    <property type="entry name" value="Thr_dehydrat_C"/>
    <property type="match status" value="1"/>
</dbReference>
<dbReference type="InterPro" id="IPR038110">
    <property type="entry name" value="TD_ACT-like_sf"/>
</dbReference>
<dbReference type="GO" id="GO:0003941">
    <property type="term" value="F:L-serine ammonia-lyase activity"/>
    <property type="evidence" value="ECO:0007669"/>
    <property type="project" value="TreeGrafter"/>
</dbReference>
<dbReference type="Proteomes" id="UP000078486">
    <property type="component" value="Unassembled WGS sequence"/>
</dbReference>
<evidence type="ECO:0000256" key="6">
    <source>
        <dbReference type="ARBA" id="ARBA00022605"/>
    </source>
</evidence>
<keyword evidence="8" id="KW-0663">Pyridoxal phosphate</keyword>
<feature type="domain" description="ACT-like" evidence="11">
    <location>
        <begin position="339"/>
        <end position="411"/>
    </location>
</feature>
<dbReference type="Pfam" id="PF00291">
    <property type="entry name" value="PALP"/>
    <property type="match status" value="1"/>
</dbReference>
<keyword evidence="6" id="KW-0028">Amino-acid biosynthesis</keyword>
<dbReference type="STRING" id="1184151.AW736_25205"/>
<comment type="pathway">
    <text evidence="3">Amino-acid biosynthesis; L-isoleucine biosynthesis; 2-oxobutanoate from L-threonine: step 1/1.</text>
</comment>
<evidence type="ECO:0000256" key="7">
    <source>
        <dbReference type="ARBA" id="ARBA00022624"/>
    </source>
</evidence>
<dbReference type="PANTHER" id="PTHR48078">
    <property type="entry name" value="THREONINE DEHYDRATASE, MITOCHONDRIAL-RELATED"/>
    <property type="match status" value="1"/>
</dbReference>
<dbReference type="AlphaFoldDB" id="A0A178IBL7"/>
<dbReference type="InterPro" id="IPR045865">
    <property type="entry name" value="ACT-like_dom_sf"/>
</dbReference>
<dbReference type="EC" id="4.3.1.19" evidence="5"/>
<protein>
    <recommendedName>
        <fullName evidence="5">threonine ammonia-lyase</fullName>
        <ecNumber evidence="5">4.3.1.19</ecNumber>
    </recommendedName>
</protein>
<dbReference type="PROSITE" id="PS51672">
    <property type="entry name" value="ACT_LIKE"/>
    <property type="match status" value="2"/>
</dbReference>
<dbReference type="EMBL" id="LRRQ01000189">
    <property type="protein sequence ID" value="OAM87001.1"/>
    <property type="molecule type" value="Genomic_DNA"/>
</dbReference>
<evidence type="ECO:0000256" key="9">
    <source>
        <dbReference type="ARBA" id="ARBA00023239"/>
    </source>
</evidence>
<evidence type="ECO:0000259" key="11">
    <source>
        <dbReference type="PROSITE" id="PS51672"/>
    </source>
</evidence>
<dbReference type="OrthoDB" id="9811476at2"/>
<accession>A0A178IBL7</accession>
<dbReference type="PANTHER" id="PTHR48078:SF6">
    <property type="entry name" value="L-THREONINE DEHYDRATASE CATABOLIC TDCB"/>
    <property type="match status" value="1"/>
</dbReference>
<dbReference type="FunFam" id="3.40.50.1100:FF:000005">
    <property type="entry name" value="Threonine dehydratase catabolic"/>
    <property type="match status" value="1"/>
</dbReference>
<sequence>MPRSSLPLDRRLRQEILFARARVYHFGQPTPLERLVLTDGLPGPEIWVKREDLSPVKAYKWRGACNRMAVLTPAERARGVVTASAGNHAQGVALAARVLGIRARIYMPRPTPRVKQNAVRLHGGEFVQIILAGDSYDEAVTTARDDERRTGAVYIHAYDDLQVMAGQGTLADEIVLSEHGPFDAAFLQIGGGGLAAAVSCWLKTYWPEIEAIGVEGEGQASMKAAFDAGRRVQLDTVDIFCDGTAVRKAGDLPYRICRETLSRIETVTNDEVGAAIRVLWETLRCVSEPSGALGLAAVLKNRAALAGKRVLVIVSGANIDLLQLSLIAQSANAPAAPARTLRIRIPEKRGTMLRLLDSCFAGLDITDFQYGKQTSDDAWPVFTIAAETPGALAEVPSRLDAHGYEWEDITGAVDVTFRAIPLRGDLLAAPLFLRLDFYERPGALHDFLDKRVRDRASFCYFNYRQSGERIGRALIGLDFEDEKHRDLFLKNLPEQGDGYRSCKPVAAPAHKRLSSM</sequence>
<keyword evidence="9" id="KW-0456">Lyase</keyword>
<evidence type="ECO:0000256" key="4">
    <source>
        <dbReference type="ARBA" id="ARBA00010869"/>
    </source>
</evidence>
<evidence type="ECO:0000256" key="5">
    <source>
        <dbReference type="ARBA" id="ARBA00012096"/>
    </source>
</evidence>
<evidence type="ECO:0000313" key="13">
    <source>
        <dbReference type="Proteomes" id="UP000078486"/>
    </source>
</evidence>
<dbReference type="InterPro" id="IPR036052">
    <property type="entry name" value="TrpB-like_PALP_sf"/>
</dbReference>
<keyword evidence="10" id="KW-0100">Branched-chain amino acid biosynthesis</keyword>
<evidence type="ECO:0000256" key="10">
    <source>
        <dbReference type="ARBA" id="ARBA00023304"/>
    </source>
</evidence>